<evidence type="ECO:0000313" key="2">
    <source>
        <dbReference type="Proteomes" id="UP001055811"/>
    </source>
</evidence>
<comment type="caution">
    <text evidence="1">The sequence shown here is derived from an EMBL/GenBank/DDBJ whole genome shotgun (WGS) entry which is preliminary data.</text>
</comment>
<sequence>MRTEEMAGEMSEESTALISHRLQSPTSSPTSIGFNTNQLSFNSRTSGNYSDYDDNEAVVDPNIIRDELEEGDDDEMEG</sequence>
<gene>
    <name evidence="1" type="ORF">L2E82_12384</name>
</gene>
<dbReference type="Proteomes" id="UP001055811">
    <property type="component" value="Linkage Group LG02"/>
</dbReference>
<name>A0ACB9GFN9_CICIN</name>
<evidence type="ECO:0000313" key="1">
    <source>
        <dbReference type="EMBL" id="KAI3782339.1"/>
    </source>
</evidence>
<reference evidence="2" key="1">
    <citation type="journal article" date="2022" name="Mol. Ecol. Resour.">
        <title>The genomes of chicory, endive, great burdock and yacon provide insights into Asteraceae palaeo-polyploidization history and plant inulin production.</title>
        <authorList>
            <person name="Fan W."/>
            <person name="Wang S."/>
            <person name="Wang H."/>
            <person name="Wang A."/>
            <person name="Jiang F."/>
            <person name="Liu H."/>
            <person name="Zhao H."/>
            <person name="Xu D."/>
            <person name="Zhang Y."/>
        </authorList>
    </citation>
    <scope>NUCLEOTIDE SEQUENCE [LARGE SCALE GENOMIC DNA]</scope>
    <source>
        <strain evidence="2">cv. Punajuju</strain>
    </source>
</reference>
<dbReference type="EMBL" id="CM042010">
    <property type="protein sequence ID" value="KAI3782339.1"/>
    <property type="molecule type" value="Genomic_DNA"/>
</dbReference>
<proteinExistence type="predicted"/>
<protein>
    <submittedName>
        <fullName evidence="1">Uncharacterized protein</fullName>
    </submittedName>
</protein>
<organism evidence="1 2">
    <name type="scientific">Cichorium intybus</name>
    <name type="common">Chicory</name>
    <dbReference type="NCBI Taxonomy" id="13427"/>
    <lineage>
        <taxon>Eukaryota</taxon>
        <taxon>Viridiplantae</taxon>
        <taxon>Streptophyta</taxon>
        <taxon>Embryophyta</taxon>
        <taxon>Tracheophyta</taxon>
        <taxon>Spermatophyta</taxon>
        <taxon>Magnoliopsida</taxon>
        <taxon>eudicotyledons</taxon>
        <taxon>Gunneridae</taxon>
        <taxon>Pentapetalae</taxon>
        <taxon>asterids</taxon>
        <taxon>campanulids</taxon>
        <taxon>Asterales</taxon>
        <taxon>Asteraceae</taxon>
        <taxon>Cichorioideae</taxon>
        <taxon>Cichorieae</taxon>
        <taxon>Cichoriinae</taxon>
        <taxon>Cichorium</taxon>
    </lineage>
</organism>
<keyword evidence="2" id="KW-1185">Reference proteome</keyword>
<reference evidence="1 2" key="2">
    <citation type="journal article" date="2022" name="Mol. Ecol. Resour.">
        <title>The genomes of chicory, endive, great burdock and yacon provide insights into Asteraceae paleo-polyploidization history and plant inulin production.</title>
        <authorList>
            <person name="Fan W."/>
            <person name="Wang S."/>
            <person name="Wang H."/>
            <person name="Wang A."/>
            <person name="Jiang F."/>
            <person name="Liu H."/>
            <person name="Zhao H."/>
            <person name="Xu D."/>
            <person name="Zhang Y."/>
        </authorList>
    </citation>
    <scope>NUCLEOTIDE SEQUENCE [LARGE SCALE GENOMIC DNA]</scope>
    <source>
        <strain evidence="2">cv. Punajuju</strain>
        <tissue evidence="1">Leaves</tissue>
    </source>
</reference>
<accession>A0ACB9GFN9</accession>